<dbReference type="InterPro" id="IPR032567">
    <property type="entry name" value="RTL1-rel"/>
</dbReference>
<evidence type="ECO:0000259" key="3">
    <source>
        <dbReference type="Pfam" id="PF14111"/>
    </source>
</evidence>
<dbReference type="InterPro" id="IPR025558">
    <property type="entry name" value="DUF4283"/>
</dbReference>
<sequence>TYARGLIEVSSTKAIVETLVVAIPVQNGSGNSMETIDIKYEWQPSRYDTCKIFDHIDDQCPKKVKVAASNQESDDEFTKVTRKHGKGKQNAVDEVSNQFVNTLYGYFIGKRLTFPIGENYVKNTWAKYVLERVILNNGFFFFQFSTREGMEQVLENGPWLIHLVPIILNTYSTLKKDEIIAAHVWVKLHNIPIIAYSEVKVAASNQESDDEFTKVTRKHGKGKQNGDRNRYMRDYAAYEQFVALCEQEAEGLISGPKRKRSYIPRERDDAEQRLIDDYFGDNKFLPEYPEENFRRRRVTCGYPWPVYWKVLWPSPEGYLWVSMAWAMGKPQGLWTRVPIGLYPCHIEEKITIKEFPGKFRGYKLATEKVVEENEGLKEVWEHIERSTLVLESLYNYDGQHNYSRAPAQVDLQIVTQVTANVNNANKGNGNDGNNGCSYKTFTAYNPKEFNGKGGPVALTHWIEKMNLVFDNSGCIVNQRVRGREAAIGMSWNDFKALLLEEFCPSNEMEKLENEFGNHTIIGSNHVAYTDRFHKLAKLVPHLVSPESSRIKRYINGLAPQICGMLRATHPATIQSAILTARILIDEAVRCGTLTKGNDKRNEMEESSKQGSTWKENNKSKTGSGFVATVPPRNDNCWAPIRQVVPENVVRMRQNQRACYECGSLEVETSKEPVSFRGKQEHSKQWEPKIADGEGVKVDRVIRDLEIPIKEGGILRVQRERTLGAAKALMNAKIDKHRISDIHVVRDFTNVFLKDLLGLPPQRQVQFLIDLVPGATPVVKSPYRLAPSEMQELSGQLQELQDKGFSKTKQEHEVHLKLVLELPRKEKLYAKFSKCEFWIQEVHLFGHVVNQSGIHVDPSKIEAVKN</sequence>
<proteinExistence type="predicted"/>
<keyword evidence="4" id="KW-0808">Transferase</keyword>
<dbReference type="InterPro" id="IPR043128">
    <property type="entry name" value="Rev_trsase/Diguanyl_cyclase"/>
</dbReference>
<feature type="compositionally biased region" description="Polar residues" evidence="1">
    <location>
        <begin position="608"/>
        <end position="622"/>
    </location>
</feature>
<feature type="domain" description="Retrotransposon gag" evidence="2">
    <location>
        <begin position="486"/>
        <end position="558"/>
    </location>
</feature>
<dbReference type="Gene3D" id="3.30.70.270">
    <property type="match status" value="1"/>
</dbReference>
<feature type="non-terminal residue" evidence="4">
    <location>
        <position position="1"/>
    </location>
</feature>
<keyword evidence="4" id="KW-0695">RNA-directed DNA polymerase</keyword>
<gene>
    <name evidence="4" type="ORF">Tci_237365</name>
</gene>
<evidence type="ECO:0000256" key="1">
    <source>
        <dbReference type="SAM" id="MobiDB-lite"/>
    </source>
</evidence>
<feature type="domain" description="DUF4283" evidence="3">
    <location>
        <begin position="97"/>
        <end position="172"/>
    </location>
</feature>
<dbReference type="GO" id="GO:0003964">
    <property type="term" value="F:RNA-directed DNA polymerase activity"/>
    <property type="evidence" value="ECO:0007669"/>
    <property type="project" value="UniProtKB-KW"/>
</dbReference>
<dbReference type="SUPFAM" id="SSF56672">
    <property type="entry name" value="DNA/RNA polymerases"/>
    <property type="match status" value="1"/>
</dbReference>
<comment type="caution">
    <text evidence="4">The sequence shown here is derived from an EMBL/GenBank/DDBJ whole genome shotgun (WGS) entry which is preliminary data.</text>
</comment>
<dbReference type="InterPro" id="IPR005162">
    <property type="entry name" value="Retrotrans_gag_dom"/>
</dbReference>
<organism evidence="4">
    <name type="scientific">Tanacetum cinerariifolium</name>
    <name type="common">Dalmatian daisy</name>
    <name type="synonym">Chrysanthemum cinerariifolium</name>
    <dbReference type="NCBI Taxonomy" id="118510"/>
    <lineage>
        <taxon>Eukaryota</taxon>
        <taxon>Viridiplantae</taxon>
        <taxon>Streptophyta</taxon>
        <taxon>Embryophyta</taxon>
        <taxon>Tracheophyta</taxon>
        <taxon>Spermatophyta</taxon>
        <taxon>Magnoliopsida</taxon>
        <taxon>eudicotyledons</taxon>
        <taxon>Gunneridae</taxon>
        <taxon>Pentapetalae</taxon>
        <taxon>asterids</taxon>
        <taxon>campanulids</taxon>
        <taxon>Asterales</taxon>
        <taxon>Asteraceae</taxon>
        <taxon>Asteroideae</taxon>
        <taxon>Anthemideae</taxon>
        <taxon>Anthemidinae</taxon>
        <taxon>Tanacetum</taxon>
    </lineage>
</organism>
<evidence type="ECO:0000259" key="2">
    <source>
        <dbReference type="Pfam" id="PF03732"/>
    </source>
</evidence>
<dbReference type="AlphaFoldDB" id="A0A699GWY4"/>
<keyword evidence="4" id="KW-0548">Nucleotidyltransferase</keyword>
<reference evidence="4" key="1">
    <citation type="journal article" date="2019" name="Sci. Rep.">
        <title>Draft genome of Tanacetum cinerariifolium, the natural source of mosquito coil.</title>
        <authorList>
            <person name="Yamashiro T."/>
            <person name="Shiraishi A."/>
            <person name="Satake H."/>
            <person name="Nakayama K."/>
        </authorList>
    </citation>
    <scope>NUCLEOTIDE SEQUENCE</scope>
</reference>
<dbReference type="InterPro" id="IPR043502">
    <property type="entry name" value="DNA/RNA_pol_sf"/>
</dbReference>
<dbReference type="PANTHER" id="PTHR15503">
    <property type="entry name" value="LDOC1 RELATED"/>
    <property type="match status" value="1"/>
</dbReference>
<feature type="region of interest" description="Disordered" evidence="1">
    <location>
        <begin position="595"/>
        <end position="627"/>
    </location>
</feature>
<dbReference type="Pfam" id="PF14111">
    <property type="entry name" value="DUF4283"/>
    <property type="match status" value="1"/>
</dbReference>
<accession>A0A699GWY4</accession>
<name>A0A699GWY4_TANCI</name>
<evidence type="ECO:0000313" key="4">
    <source>
        <dbReference type="EMBL" id="GEW65389.1"/>
    </source>
</evidence>
<dbReference type="EMBL" id="BKCJ010067772">
    <property type="protein sequence ID" value="GEW65389.1"/>
    <property type="molecule type" value="Genomic_DNA"/>
</dbReference>
<dbReference type="Pfam" id="PF03732">
    <property type="entry name" value="Retrotrans_gag"/>
    <property type="match status" value="1"/>
</dbReference>
<protein>
    <submittedName>
        <fullName evidence="4">Reverse transcriptase domain-containing protein</fullName>
    </submittedName>
</protein>
<dbReference type="PANTHER" id="PTHR15503:SF45">
    <property type="entry name" value="RNA-DIRECTED DNA POLYMERASE HOMOLOG"/>
    <property type="match status" value="1"/>
</dbReference>
<feature type="compositionally biased region" description="Basic and acidic residues" evidence="1">
    <location>
        <begin position="596"/>
        <end position="607"/>
    </location>
</feature>